<accession>A0A3A9K4E1</accession>
<dbReference type="Proteomes" id="UP000281498">
    <property type="component" value="Unassembled WGS sequence"/>
</dbReference>
<dbReference type="InterPro" id="IPR001123">
    <property type="entry name" value="LeuE-type"/>
</dbReference>
<organism evidence="7 8">
    <name type="scientific">Salipaludibacillus neizhouensis</name>
    <dbReference type="NCBI Taxonomy" id="885475"/>
    <lineage>
        <taxon>Bacteria</taxon>
        <taxon>Bacillati</taxon>
        <taxon>Bacillota</taxon>
        <taxon>Bacilli</taxon>
        <taxon>Bacillales</taxon>
        <taxon>Bacillaceae</taxon>
    </lineage>
</organism>
<gene>
    <name evidence="7" type="ORF">CR203_19010</name>
</gene>
<proteinExistence type="predicted"/>
<dbReference type="GO" id="GO:0015171">
    <property type="term" value="F:amino acid transmembrane transporter activity"/>
    <property type="evidence" value="ECO:0007669"/>
    <property type="project" value="TreeGrafter"/>
</dbReference>
<comment type="subcellular location">
    <subcellularLocation>
        <location evidence="1">Cell membrane</location>
        <topology evidence="1">Multi-pass membrane protein</topology>
    </subcellularLocation>
</comment>
<comment type="caution">
    <text evidence="7">The sequence shown here is derived from an EMBL/GenBank/DDBJ whole genome shotgun (WGS) entry which is preliminary data.</text>
</comment>
<dbReference type="Pfam" id="PF01810">
    <property type="entry name" value="LysE"/>
    <property type="match status" value="1"/>
</dbReference>
<evidence type="ECO:0000313" key="8">
    <source>
        <dbReference type="Proteomes" id="UP000281498"/>
    </source>
</evidence>
<feature type="transmembrane region" description="Helical" evidence="6">
    <location>
        <begin position="181"/>
        <end position="199"/>
    </location>
</feature>
<evidence type="ECO:0000256" key="6">
    <source>
        <dbReference type="SAM" id="Phobius"/>
    </source>
</evidence>
<evidence type="ECO:0000256" key="3">
    <source>
        <dbReference type="ARBA" id="ARBA00022692"/>
    </source>
</evidence>
<dbReference type="EMBL" id="PDOE01000012">
    <property type="protein sequence ID" value="RKL65740.1"/>
    <property type="molecule type" value="Genomic_DNA"/>
</dbReference>
<dbReference type="GO" id="GO:0005886">
    <property type="term" value="C:plasma membrane"/>
    <property type="evidence" value="ECO:0007669"/>
    <property type="project" value="UniProtKB-SubCell"/>
</dbReference>
<feature type="transmembrane region" description="Helical" evidence="6">
    <location>
        <begin position="72"/>
        <end position="90"/>
    </location>
</feature>
<feature type="transmembrane region" description="Helical" evidence="6">
    <location>
        <begin position="38"/>
        <end position="60"/>
    </location>
</feature>
<evidence type="ECO:0000256" key="4">
    <source>
        <dbReference type="ARBA" id="ARBA00022989"/>
    </source>
</evidence>
<feature type="transmembrane region" description="Helical" evidence="6">
    <location>
        <begin position="6"/>
        <end position="26"/>
    </location>
</feature>
<evidence type="ECO:0000256" key="1">
    <source>
        <dbReference type="ARBA" id="ARBA00004651"/>
    </source>
</evidence>
<keyword evidence="4 6" id="KW-1133">Transmembrane helix</keyword>
<protein>
    <submittedName>
        <fullName evidence="7">Lysine transporter LysE</fullName>
    </submittedName>
</protein>
<name>A0A3A9K4E1_9BACI</name>
<feature type="transmembrane region" description="Helical" evidence="6">
    <location>
        <begin position="110"/>
        <end position="133"/>
    </location>
</feature>
<dbReference type="PANTHER" id="PTHR30086">
    <property type="entry name" value="ARGININE EXPORTER PROTEIN ARGO"/>
    <property type="match status" value="1"/>
</dbReference>
<keyword evidence="8" id="KW-1185">Reference proteome</keyword>
<evidence type="ECO:0000256" key="2">
    <source>
        <dbReference type="ARBA" id="ARBA00022475"/>
    </source>
</evidence>
<dbReference type="PANTHER" id="PTHR30086:SF20">
    <property type="entry name" value="ARGININE EXPORTER PROTEIN ARGO-RELATED"/>
    <property type="match status" value="1"/>
</dbReference>
<keyword evidence="2" id="KW-1003">Cell membrane</keyword>
<sequence>MEAFIHGFTLALGLILPMGVQNLFIFNQGINQPSFYKALPAVITASLCDTLLILIAVLSLSAVAELFETVKSIFIFGGFFFLLFIGWSIWKTPVKNTENSSPATARKQIIFAISVSLLNPHALLDTIGVIGTNSLLYANDSIDKWLFMVATASVSWFYFAILALIGKFIGNKDKSFKFRILFNKISAVTIWILAFYMVLYGI</sequence>
<dbReference type="AlphaFoldDB" id="A0A3A9K4E1"/>
<keyword evidence="5 6" id="KW-0472">Membrane</keyword>
<keyword evidence="3 6" id="KW-0812">Transmembrane</keyword>
<dbReference type="OrthoDB" id="5638726at2"/>
<reference evidence="7 8" key="1">
    <citation type="submission" date="2017-10" db="EMBL/GenBank/DDBJ databases">
        <title>Bacillus sp. nov., a halophilic bacterium isolated from a Keqin Lake.</title>
        <authorList>
            <person name="Wang H."/>
        </authorList>
    </citation>
    <scope>NUCLEOTIDE SEQUENCE [LARGE SCALE GENOMIC DNA]</scope>
    <source>
        <strain evidence="7 8">KCTC 13187</strain>
    </source>
</reference>
<feature type="transmembrane region" description="Helical" evidence="6">
    <location>
        <begin position="145"/>
        <end position="169"/>
    </location>
</feature>
<evidence type="ECO:0000256" key="5">
    <source>
        <dbReference type="ARBA" id="ARBA00023136"/>
    </source>
</evidence>
<dbReference type="RefSeq" id="WP_110937787.1">
    <property type="nucleotide sequence ID" value="NZ_KZ614147.1"/>
</dbReference>
<evidence type="ECO:0000313" key="7">
    <source>
        <dbReference type="EMBL" id="RKL65740.1"/>
    </source>
</evidence>